<organism evidence="2 3">
    <name type="scientific">Allopusillimonas soli</name>
    <dbReference type="NCBI Taxonomy" id="659016"/>
    <lineage>
        <taxon>Bacteria</taxon>
        <taxon>Pseudomonadati</taxon>
        <taxon>Pseudomonadota</taxon>
        <taxon>Betaproteobacteria</taxon>
        <taxon>Burkholderiales</taxon>
        <taxon>Alcaligenaceae</taxon>
        <taxon>Allopusillimonas</taxon>
    </lineage>
</organism>
<protein>
    <submittedName>
        <fullName evidence="2">Uncharacterized protein</fullName>
    </submittedName>
</protein>
<dbReference type="AlphaFoldDB" id="A0A853FGY2"/>
<gene>
    <name evidence="2" type="ORF">H0A68_14275</name>
</gene>
<evidence type="ECO:0000313" key="2">
    <source>
        <dbReference type="EMBL" id="NYT38050.1"/>
    </source>
</evidence>
<sequence>MMRSLFLILLVLNLGVLALGQGIFGPPPSEQGREPRQLSQRHQHAIDLGTPLPLRQSP</sequence>
<proteinExistence type="predicted"/>
<comment type="caution">
    <text evidence="2">The sequence shown here is derived from an EMBL/GenBank/DDBJ whole genome shotgun (WGS) entry which is preliminary data.</text>
</comment>
<feature type="region of interest" description="Disordered" evidence="1">
    <location>
        <begin position="27"/>
        <end position="58"/>
    </location>
</feature>
<accession>A0A853FGY2</accession>
<keyword evidence="3" id="KW-1185">Reference proteome</keyword>
<evidence type="ECO:0000313" key="3">
    <source>
        <dbReference type="Proteomes" id="UP000580517"/>
    </source>
</evidence>
<dbReference type="Proteomes" id="UP000580517">
    <property type="component" value="Unassembled WGS sequence"/>
</dbReference>
<dbReference type="RefSeq" id="WP_167668932.1">
    <property type="nucleotide sequence ID" value="NZ_JACCEW010000004.1"/>
</dbReference>
<reference evidence="2 3" key="1">
    <citation type="submission" date="2020-07" db="EMBL/GenBank/DDBJ databases">
        <title>Taxonomic revisions and descriptions of new bacterial species based on genomic comparisons in the high-G+C-content subgroup of the family Alcaligenaceae.</title>
        <authorList>
            <person name="Szabo A."/>
            <person name="Felfoldi T."/>
        </authorList>
    </citation>
    <scope>NUCLEOTIDE SEQUENCE [LARGE SCALE GENOMIC DNA]</scope>
    <source>
        <strain evidence="2 3">DSM 25264</strain>
    </source>
</reference>
<dbReference type="EMBL" id="JACCEW010000004">
    <property type="protein sequence ID" value="NYT38050.1"/>
    <property type="molecule type" value="Genomic_DNA"/>
</dbReference>
<name>A0A853FGY2_9BURK</name>
<evidence type="ECO:0000256" key="1">
    <source>
        <dbReference type="SAM" id="MobiDB-lite"/>
    </source>
</evidence>